<evidence type="ECO:0000313" key="2">
    <source>
        <dbReference type="EMBL" id="VAW82371.1"/>
    </source>
</evidence>
<accession>A0A3B0YSC2</accession>
<feature type="transmembrane region" description="Helical" evidence="1">
    <location>
        <begin position="527"/>
        <end position="554"/>
    </location>
</feature>
<reference evidence="2" key="1">
    <citation type="submission" date="2018-06" db="EMBL/GenBank/DDBJ databases">
        <authorList>
            <person name="Zhirakovskaya E."/>
        </authorList>
    </citation>
    <scope>NUCLEOTIDE SEQUENCE</scope>
</reference>
<feature type="transmembrane region" description="Helical" evidence="1">
    <location>
        <begin position="496"/>
        <end position="515"/>
    </location>
</feature>
<feature type="non-terminal residue" evidence="2">
    <location>
        <position position="1"/>
    </location>
</feature>
<keyword evidence="1" id="KW-0812">Transmembrane</keyword>
<name>A0A3B0YSC2_9ZZZZ</name>
<keyword evidence="1" id="KW-0472">Membrane</keyword>
<dbReference type="AlphaFoldDB" id="A0A3B0YSC2"/>
<feature type="transmembrane region" description="Helical" evidence="1">
    <location>
        <begin position="455"/>
        <end position="476"/>
    </location>
</feature>
<sequence>KKFDRATHVGQYVVALLKRDKKMESKNLTKYSLSNIEEFLKNNDDARKKYGKQFETDMEALLGYIFKEKYDKKDNGADSVAAALRDYWIVEAKTDITKLPWACAGAMRLITLLELANSSTIGVKMLMDDLKLSKTGKADSIMPTLLDAIISKPLREALEARAKNDPKGTPLTRSKKFRKAISADYSGKTIPINEYYDALEKDLKKNNYFMEAYKYLKDVLHLKKVLNTVVDLTGLLTKQVTAISLVDDMKKKAFYKLDWKKDQRMFKLLFGITSSEEVVPMKEWKKMVKGVIESDMGPLDDYNKKYQVLSDKKVASLYYDKRELKIIKINFETNGKSTWIGRWLEREKKGLAFEFPASLLVTLNSIDIFLKHQAFKTMHVKDDYYLTKQIELGIAYLEFAAYLRYNYVEKIADRSMRNVRVFMAGFDNIGEMKKLGLHAQWVRDAKLTFSMQNKAIFWGKLVPVLGTAGAIASWWASDCLYEEYLDLNNKEQAAKHELLAVSALIGIGSSLFFLADAYFIKAAMATAWVYGVPGIGWAIVILSVFIGAVILVLIGNATLTPTQLWLKHCYWGKEPYA</sequence>
<organism evidence="2">
    <name type="scientific">hydrothermal vent metagenome</name>
    <dbReference type="NCBI Taxonomy" id="652676"/>
    <lineage>
        <taxon>unclassified sequences</taxon>
        <taxon>metagenomes</taxon>
        <taxon>ecological metagenomes</taxon>
    </lineage>
</organism>
<proteinExistence type="predicted"/>
<feature type="non-terminal residue" evidence="2">
    <location>
        <position position="577"/>
    </location>
</feature>
<keyword evidence="1" id="KW-1133">Transmembrane helix</keyword>
<protein>
    <submittedName>
        <fullName evidence="2">Uncharacterized protein</fullName>
    </submittedName>
</protein>
<dbReference type="EMBL" id="UOFL01000242">
    <property type="protein sequence ID" value="VAW82371.1"/>
    <property type="molecule type" value="Genomic_DNA"/>
</dbReference>
<gene>
    <name evidence="2" type="ORF">MNBD_GAMMA12-1416</name>
</gene>
<evidence type="ECO:0000256" key="1">
    <source>
        <dbReference type="SAM" id="Phobius"/>
    </source>
</evidence>